<dbReference type="SUPFAM" id="SSF51905">
    <property type="entry name" value="FAD/NAD(P)-binding domain"/>
    <property type="match status" value="1"/>
</dbReference>
<dbReference type="EC" id="1.8.1.4" evidence="2 14"/>
<keyword evidence="18" id="KW-1185">Reference proteome</keyword>
<accession>S2L9B6</accession>
<comment type="similarity">
    <text evidence="1 14">Belongs to the class-I pyridine nucleotide-disulfide oxidoreductase family.</text>
</comment>
<protein>
    <recommendedName>
        <fullName evidence="3 14">Dihydrolipoyl dehydrogenase</fullName>
        <ecNumber evidence="2 14">1.8.1.4</ecNumber>
    </recommendedName>
</protein>
<evidence type="ECO:0000256" key="14">
    <source>
        <dbReference type="RuleBase" id="RU003692"/>
    </source>
</evidence>
<evidence type="ECO:0000256" key="1">
    <source>
        <dbReference type="ARBA" id="ARBA00007532"/>
    </source>
</evidence>
<evidence type="ECO:0000313" key="17">
    <source>
        <dbReference type="EMBL" id="EPC04414.1"/>
    </source>
</evidence>
<comment type="caution">
    <text evidence="17">The sequence shown here is derived from an EMBL/GenBank/DDBJ whole genome shotgun (WGS) entry which is preliminary data.</text>
</comment>
<dbReference type="PRINTS" id="PR00411">
    <property type="entry name" value="PNDRDTASEI"/>
</dbReference>
<evidence type="ECO:0000259" key="15">
    <source>
        <dbReference type="Pfam" id="PF02852"/>
    </source>
</evidence>
<evidence type="ECO:0000256" key="7">
    <source>
        <dbReference type="ARBA" id="ARBA00023027"/>
    </source>
</evidence>
<dbReference type="Gene3D" id="3.30.390.30">
    <property type="match status" value="1"/>
</dbReference>
<sequence>MARKEQDATIPERTDVAVIGGGPGGYAAAFEAAAHGLDVTLISDEERIGGVCLLRGCIPSKTLLHVTELLHATQHADSMGIAFEPPRIDPEALRKWKDEVIVKLTDGLAALCQQRGVRLVQARARFAGNHQLRLEGAERDTLGYGHAIIATGSRPTALPDVDFAASDRIMDSTDALALKEIPKSLLVVGGGYIGLEMGMVYQALGSRVTLVEMADRLMANADPDLVEPLATKCDKLFESVQLNTKVAGLKETRRQVKATLESDDSSQDRHFERVLVAVGRQPNTDELGLDQTDVEYDDEGFIQVDAQRQTRDDKIYAIGDVTGGMLLAHEAMHEGKVAAKAIAGKSAAFDVRAVPAVVFTAPQLAWCGLTEQQAKQDDIEIKTLRFPWQASGRALSMGAEDGMTKWIVEPESGRILGMGIVGPQAESLIAEGVLAVEMGAVAEDLALTVHPHPTLSETIGECAELFLGQATHYG</sequence>
<dbReference type="PANTHER" id="PTHR22912">
    <property type="entry name" value="DISULFIDE OXIDOREDUCTASE"/>
    <property type="match status" value="1"/>
</dbReference>
<evidence type="ECO:0000256" key="4">
    <source>
        <dbReference type="ARBA" id="ARBA00022630"/>
    </source>
</evidence>
<evidence type="ECO:0000256" key="2">
    <source>
        <dbReference type="ARBA" id="ARBA00012608"/>
    </source>
</evidence>
<reference evidence="17 18" key="1">
    <citation type="journal article" date="2013" name="Genome Announc.">
        <title>Draft genome sequence of the moderately halophilic gammaproteobacterium Halomonas anticariensis FP35.</title>
        <authorList>
            <person name="Tahrioui A."/>
            <person name="Quesada E."/>
            <person name="Llamas I."/>
        </authorList>
    </citation>
    <scope>NUCLEOTIDE SEQUENCE [LARGE SCALE GENOMIC DNA]</scope>
    <source>
        <strain evidence="18">DSM 16096 / CECT 5854 / LMG 22089 / FP35</strain>
    </source>
</reference>
<dbReference type="InterPro" id="IPR036188">
    <property type="entry name" value="FAD/NAD-bd_sf"/>
</dbReference>
<feature type="binding site" evidence="12">
    <location>
        <position position="212"/>
    </location>
    <ligand>
        <name>NAD(+)</name>
        <dbReference type="ChEBI" id="CHEBI:57540"/>
    </ligand>
</feature>
<dbReference type="InterPro" id="IPR016156">
    <property type="entry name" value="FAD/NAD-linked_Rdtase_dimer_sf"/>
</dbReference>
<dbReference type="RefSeq" id="WP_016415150.1">
    <property type="nucleotide sequence ID" value="NZ_AUAB01000001.1"/>
</dbReference>
<dbReference type="PIRSF" id="PIRSF000350">
    <property type="entry name" value="Mercury_reductase_MerA"/>
    <property type="match status" value="1"/>
</dbReference>
<feature type="binding site" evidence="12">
    <location>
        <begin position="151"/>
        <end position="153"/>
    </location>
    <ligand>
        <name>FAD</name>
        <dbReference type="ChEBI" id="CHEBI:57692"/>
    </ligand>
</feature>
<evidence type="ECO:0000259" key="16">
    <source>
        <dbReference type="Pfam" id="PF07992"/>
    </source>
</evidence>
<feature type="binding site" evidence="12">
    <location>
        <position position="320"/>
    </location>
    <ligand>
        <name>FAD</name>
        <dbReference type="ChEBI" id="CHEBI:57692"/>
    </ligand>
</feature>
<feature type="disulfide bond" description="Redox-active" evidence="13">
    <location>
        <begin position="52"/>
        <end position="57"/>
    </location>
</feature>
<dbReference type="FunFam" id="3.30.390.30:FF:000001">
    <property type="entry name" value="Dihydrolipoyl dehydrogenase"/>
    <property type="match status" value="1"/>
</dbReference>
<dbReference type="GO" id="GO:0006103">
    <property type="term" value="P:2-oxoglutarate metabolic process"/>
    <property type="evidence" value="ECO:0007669"/>
    <property type="project" value="TreeGrafter"/>
</dbReference>
<dbReference type="InterPro" id="IPR006258">
    <property type="entry name" value="Lipoamide_DH"/>
</dbReference>
<dbReference type="Pfam" id="PF02852">
    <property type="entry name" value="Pyr_redox_dim"/>
    <property type="match status" value="1"/>
</dbReference>
<comment type="miscellaneous">
    <text evidence="14">The active site is a redox-active disulfide bond.</text>
</comment>
<comment type="catalytic activity">
    <reaction evidence="10 14">
        <text>N(6)-[(R)-dihydrolipoyl]-L-lysyl-[protein] + NAD(+) = N(6)-[(R)-lipoyl]-L-lysyl-[protein] + NADH + H(+)</text>
        <dbReference type="Rhea" id="RHEA:15045"/>
        <dbReference type="Rhea" id="RHEA-COMP:10474"/>
        <dbReference type="Rhea" id="RHEA-COMP:10475"/>
        <dbReference type="ChEBI" id="CHEBI:15378"/>
        <dbReference type="ChEBI" id="CHEBI:57540"/>
        <dbReference type="ChEBI" id="CHEBI:57945"/>
        <dbReference type="ChEBI" id="CHEBI:83099"/>
        <dbReference type="ChEBI" id="CHEBI:83100"/>
        <dbReference type="EC" id="1.8.1.4"/>
    </reaction>
</comment>
<dbReference type="GO" id="GO:0050660">
    <property type="term" value="F:flavin adenine dinucleotide binding"/>
    <property type="evidence" value="ECO:0007669"/>
    <property type="project" value="InterPro"/>
</dbReference>
<evidence type="ECO:0000256" key="8">
    <source>
        <dbReference type="ARBA" id="ARBA00023157"/>
    </source>
</evidence>
<name>S2L9B6_LITA3</name>
<evidence type="ECO:0000256" key="13">
    <source>
        <dbReference type="PIRSR" id="PIRSR000350-4"/>
    </source>
</evidence>
<gene>
    <name evidence="17" type="ORF">L861_03570</name>
</gene>
<evidence type="ECO:0000256" key="6">
    <source>
        <dbReference type="ARBA" id="ARBA00023002"/>
    </source>
</evidence>
<dbReference type="PATRIC" id="fig|1121939.11.peg.671"/>
<dbReference type="PRINTS" id="PR00368">
    <property type="entry name" value="FADPNR"/>
</dbReference>
<feature type="domain" description="FAD/NAD(P)-binding" evidence="16">
    <location>
        <begin position="15"/>
        <end position="335"/>
    </location>
</feature>
<dbReference type="Proteomes" id="UP000014463">
    <property type="component" value="Unassembled WGS sequence"/>
</dbReference>
<keyword evidence="7 12" id="KW-0520">NAD</keyword>
<evidence type="ECO:0000256" key="9">
    <source>
        <dbReference type="ARBA" id="ARBA00023284"/>
    </source>
</evidence>
<comment type="cofactor">
    <cofactor evidence="12 14">
        <name>FAD</name>
        <dbReference type="ChEBI" id="CHEBI:57692"/>
    </cofactor>
    <text evidence="12 14">Binds 1 FAD per subunit.</text>
</comment>
<dbReference type="EMBL" id="ASTJ01000011">
    <property type="protein sequence ID" value="EPC04414.1"/>
    <property type="molecule type" value="Genomic_DNA"/>
</dbReference>
<dbReference type="SUPFAM" id="SSF55424">
    <property type="entry name" value="FAD/NAD-linked reductases, dimerisation (C-terminal) domain"/>
    <property type="match status" value="1"/>
</dbReference>
<evidence type="ECO:0000256" key="12">
    <source>
        <dbReference type="PIRSR" id="PIRSR000350-3"/>
    </source>
</evidence>
<keyword evidence="5 12" id="KW-0274">FAD</keyword>
<evidence type="ECO:0000256" key="10">
    <source>
        <dbReference type="ARBA" id="ARBA00049187"/>
    </source>
</evidence>
<dbReference type="AlphaFoldDB" id="S2L9B6"/>
<evidence type="ECO:0000313" key="18">
    <source>
        <dbReference type="Proteomes" id="UP000014463"/>
    </source>
</evidence>
<dbReference type="NCBIfam" id="TIGR01350">
    <property type="entry name" value="lipoamide_DH"/>
    <property type="match status" value="1"/>
</dbReference>
<keyword evidence="9 14" id="KW-0676">Redox-active center</keyword>
<dbReference type="Gene3D" id="3.50.50.60">
    <property type="entry name" value="FAD/NAD(P)-binding domain"/>
    <property type="match status" value="2"/>
</dbReference>
<dbReference type="eggNOG" id="COG1249">
    <property type="taxonomic scope" value="Bacteria"/>
</dbReference>
<feature type="active site" description="Proton acceptor" evidence="11">
    <location>
        <position position="452"/>
    </location>
</feature>
<evidence type="ECO:0000256" key="11">
    <source>
        <dbReference type="PIRSR" id="PIRSR000350-2"/>
    </source>
</evidence>
<dbReference type="Pfam" id="PF07992">
    <property type="entry name" value="Pyr_redox_2"/>
    <property type="match status" value="1"/>
</dbReference>
<proteinExistence type="inferred from homology"/>
<dbReference type="InterPro" id="IPR001100">
    <property type="entry name" value="Pyr_nuc-diS_OxRdtase"/>
</dbReference>
<feature type="binding site" evidence="12">
    <location>
        <position position="279"/>
    </location>
    <ligand>
        <name>NAD(+)</name>
        <dbReference type="ChEBI" id="CHEBI:57540"/>
    </ligand>
</feature>
<dbReference type="STRING" id="1121939.L861_03570"/>
<keyword evidence="12" id="KW-0547">Nucleotide-binding</keyword>
<feature type="domain" description="Pyridine nucleotide-disulphide oxidoreductase dimerisation" evidence="15">
    <location>
        <begin position="354"/>
        <end position="461"/>
    </location>
</feature>
<dbReference type="OrthoDB" id="9800167at2"/>
<evidence type="ECO:0000256" key="3">
    <source>
        <dbReference type="ARBA" id="ARBA00016961"/>
    </source>
</evidence>
<feature type="binding site" evidence="12">
    <location>
        <position position="61"/>
    </location>
    <ligand>
        <name>FAD</name>
        <dbReference type="ChEBI" id="CHEBI:57692"/>
    </ligand>
</feature>
<evidence type="ECO:0000256" key="5">
    <source>
        <dbReference type="ARBA" id="ARBA00022827"/>
    </source>
</evidence>
<keyword evidence="4 14" id="KW-0285">Flavoprotein</keyword>
<dbReference type="InterPro" id="IPR004099">
    <property type="entry name" value="Pyr_nucl-diS_OxRdtase_dimer"/>
</dbReference>
<dbReference type="InterPro" id="IPR023753">
    <property type="entry name" value="FAD/NAD-binding_dom"/>
</dbReference>
<dbReference type="GO" id="GO:0004148">
    <property type="term" value="F:dihydrolipoyl dehydrogenase (NADH) activity"/>
    <property type="evidence" value="ECO:0007669"/>
    <property type="project" value="UniProtKB-EC"/>
</dbReference>
<dbReference type="InterPro" id="IPR050151">
    <property type="entry name" value="Class-I_Pyr_Nuc-Dis_Oxidored"/>
</dbReference>
<dbReference type="PROSITE" id="PS00076">
    <property type="entry name" value="PYRIDINE_REDOX_1"/>
    <property type="match status" value="1"/>
</dbReference>
<organism evidence="17 18">
    <name type="scientific">Litchfieldella anticariensis (strain DSM 16096 / CECT 5854 / CIP 108499 / LMG 22089 / FP35)</name>
    <name type="common">Halomonas anticariensis</name>
    <dbReference type="NCBI Taxonomy" id="1121939"/>
    <lineage>
        <taxon>Bacteria</taxon>
        <taxon>Pseudomonadati</taxon>
        <taxon>Pseudomonadota</taxon>
        <taxon>Gammaproteobacteria</taxon>
        <taxon>Oceanospirillales</taxon>
        <taxon>Halomonadaceae</taxon>
        <taxon>Litchfieldella</taxon>
    </lineage>
</organism>
<keyword evidence="6 14" id="KW-0560">Oxidoreductase</keyword>
<dbReference type="PANTHER" id="PTHR22912:SF160">
    <property type="entry name" value="DIHYDROLIPOYL DEHYDROGENASE"/>
    <property type="match status" value="1"/>
</dbReference>
<dbReference type="InterPro" id="IPR012999">
    <property type="entry name" value="Pyr_OxRdtase_I_AS"/>
</dbReference>
<keyword evidence="8" id="KW-1015">Disulfide bond</keyword>
<feature type="binding site" evidence="12">
    <location>
        <begin position="189"/>
        <end position="196"/>
    </location>
    <ligand>
        <name>NAD(+)</name>
        <dbReference type="ChEBI" id="CHEBI:57540"/>
    </ligand>
</feature>